<dbReference type="SUPFAM" id="SSF47923">
    <property type="entry name" value="Ypt/Rab-GAP domain of gyp1p"/>
    <property type="match status" value="1"/>
</dbReference>
<dbReference type="PANTHER" id="PTHR47219">
    <property type="entry name" value="RAB GTPASE-ACTIVATING PROTEIN 1-LIKE"/>
    <property type="match status" value="1"/>
</dbReference>
<dbReference type="GO" id="GO:0005096">
    <property type="term" value="F:GTPase activator activity"/>
    <property type="evidence" value="ECO:0007669"/>
    <property type="project" value="TreeGrafter"/>
</dbReference>
<reference evidence="2" key="1">
    <citation type="submission" date="2025-08" db="UniProtKB">
        <authorList>
            <consortium name="Ensembl"/>
        </authorList>
    </citation>
    <scope>IDENTIFICATION</scope>
</reference>
<accession>A0A2K5F6J4</accession>
<evidence type="ECO:0000313" key="2">
    <source>
        <dbReference type="Ensembl" id="ENSANAP00000040994.1"/>
    </source>
</evidence>
<dbReference type="STRING" id="37293.ENSANAP00000040994"/>
<proteinExistence type="predicted"/>
<dbReference type="InterPro" id="IPR000195">
    <property type="entry name" value="Rab-GAP-TBC_dom"/>
</dbReference>
<dbReference type="PROSITE" id="PS50086">
    <property type="entry name" value="TBC_RABGAP"/>
    <property type="match status" value="1"/>
</dbReference>
<dbReference type="GeneTree" id="ENSGT00940000163624"/>
<organism evidence="2 3">
    <name type="scientific">Aotus nancymaae</name>
    <name type="common">Ma's night monkey</name>
    <dbReference type="NCBI Taxonomy" id="37293"/>
    <lineage>
        <taxon>Eukaryota</taxon>
        <taxon>Metazoa</taxon>
        <taxon>Chordata</taxon>
        <taxon>Craniata</taxon>
        <taxon>Vertebrata</taxon>
        <taxon>Euteleostomi</taxon>
        <taxon>Mammalia</taxon>
        <taxon>Eutheria</taxon>
        <taxon>Euarchontoglires</taxon>
        <taxon>Primates</taxon>
        <taxon>Haplorrhini</taxon>
        <taxon>Platyrrhini</taxon>
        <taxon>Aotidae</taxon>
        <taxon>Aotus</taxon>
    </lineage>
</organism>
<name>A0A2K5F6J4_AOTNA</name>
<reference evidence="2" key="2">
    <citation type="submission" date="2025-09" db="UniProtKB">
        <authorList>
            <consortium name="Ensembl"/>
        </authorList>
    </citation>
    <scope>IDENTIFICATION</scope>
</reference>
<protein>
    <recommendedName>
        <fullName evidence="1">Rab-GAP TBC domain-containing protein</fullName>
    </recommendedName>
</protein>
<dbReference type="Gene3D" id="1.10.10.750">
    <property type="entry name" value="Ypt/Rab-GAP domain of gyp1p, domain 1"/>
    <property type="match status" value="1"/>
</dbReference>
<dbReference type="GO" id="GO:0031267">
    <property type="term" value="F:small GTPase binding"/>
    <property type="evidence" value="ECO:0007669"/>
    <property type="project" value="TreeGrafter"/>
</dbReference>
<dbReference type="FunFam" id="1.10.10.750:FF:000001">
    <property type="entry name" value="TBC1 domain family member 10A"/>
    <property type="match status" value="1"/>
</dbReference>
<feature type="domain" description="Rab-GAP TBC" evidence="1">
    <location>
        <begin position="97"/>
        <end position="161"/>
    </location>
</feature>
<dbReference type="Proteomes" id="UP000233020">
    <property type="component" value="Unplaced"/>
</dbReference>
<dbReference type="Ensembl" id="ENSANAT00000059106.1">
    <property type="protein sequence ID" value="ENSANAP00000040994.1"/>
    <property type="gene ID" value="ENSANAG00000037834.1"/>
</dbReference>
<dbReference type="InterPro" id="IPR050302">
    <property type="entry name" value="Rab_GAP_TBC_domain"/>
</dbReference>
<dbReference type="OMA" id="ELCDIVV"/>
<dbReference type="AlphaFoldDB" id="A0A2K5F6J4"/>
<evidence type="ECO:0000259" key="1">
    <source>
        <dbReference type="PROSITE" id="PS50086"/>
    </source>
</evidence>
<dbReference type="PANTHER" id="PTHR47219:SF25">
    <property type="entry name" value="RAB-GAP TBC DOMAIN-CONTAINING PROTEIN"/>
    <property type="match status" value="1"/>
</dbReference>
<evidence type="ECO:0000313" key="3">
    <source>
        <dbReference type="Proteomes" id="UP000233020"/>
    </source>
</evidence>
<sequence length="161" mass="18635">MEVDEDPDTLPSQGQGNIICQGHQAGTAVDMGHGPADSEKDTKHLWIMHETELLPVRILEVKQRHQDTIQIKKWVKMLKDWPKYKNTKKLYHRVYKGIPQAVRGQAWSLLLDVGQIKTENPGKYRVMKEKGKSSSRIISRIKLDVNHTLQKHEMFIERFGV</sequence>
<dbReference type="InterPro" id="IPR035969">
    <property type="entry name" value="Rab-GAP_TBC_sf"/>
</dbReference>
<keyword evidence="3" id="KW-1185">Reference proteome</keyword>